<dbReference type="GO" id="GO:0005524">
    <property type="term" value="F:ATP binding"/>
    <property type="evidence" value="ECO:0007669"/>
    <property type="project" value="UniProtKB-UniRule"/>
</dbReference>
<evidence type="ECO:0000256" key="4">
    <source>
        <dbReference type="ARBA" id="ARBA00023065"/>
    </source>
</evidence>
<comment type="caution">
    <text evidence="7">The sequence shown here is derived from an EMBL/GenBank/DDBJ whole genome shotgun (WGS) entry which is preliminary data.</text>
</comment>
<comment type="subcellular location">
    <subcellularLocation>
        <location evidence="6">Cell membrane</location>
        <topology evidence="6">Peripheral membrane protein</topology>
    </subcellularLocation>
</comment>
<evidence type="ECO:0000256" key="2">
    <source>
        <dbReference type="ARBA" id="ARBA00022448"/>
    </source>
</evidence>
<keyword evidence="2 6" id="KW-0813">Transport</keyword>
<dbReference type="GO" id="GO:0046961">
    <property type="term" value="F:proton-transporting ATPase activity, rotational mechanism"/>
    <property type="evidence" value="ECO:0007669"/>
    <property type="project" value="InterPro"/>
</dbReference>
<keyword evidence="3 6" id="KW-1003">Cell membrane</keyword>
<comment type="subunit">
    <text evidence="6">Has multiple subunits with at least A(3), B(3), C, D, E, F, H, I and proteolipid K(x).</text>
</comment>
<keyword evidence="6" id="KW-0375">Hydrogen ion transport</keyword>
<comment type="function">
    <text evidence="6">Component of the A-type ATP synthase that produces ATP from ADP in the presence of a proton gradient across the membrane.</text>
</comment>
<dbReference type="SUPFAM" id="SSF159468">
    <property type="entry name" value="AtpF-like"/>
    <property type="match status" value="1"/>
</dbReference>
<dbReference type="NCBIfam" id="NF003047">
    <property type="entry name" value="PRK03957.1"/>
    <property type="match status" value="1"/>
</dbReference>
<evidence type="ECO:0000256" key="5">
    <source>
        <dbReference type="ARBA" id="ARBA00023136"/>
    </source>
</evidence>
<dbReference type="EMBL" id="DQVW01000110">
    <property type="protein sequence ID" value="HIQ32941.1"/>
    <property type="molecule type" value="Genomic_DNA"/>
</dbReference>
<dbReference type="Pfam" id="PF01990">
    <property type="entry name" value="ATP-synt_F"/>
    <property type="match status" value="1"/>
</dbReference>
<proteinExistence type="inferred from homology"/>
<dbReference type="Proteomes" id="UP000623215">
    <property type="component" value="Unassembled WGS sequence"/>
</dbReference>
<gene>
    <name evidence="6" type="primary">atpF</name>
    <name evidence="7" type="ORF">EYH55_05640</name>
</gene>
<comment type="similarity">
    <text evidence="1 6">Belongs to the V-ATPase F subunit family.</text>
</comment>
<organism evidence="7 8">
    <name type="scientific">Methanothermococcus okinawensis</name>
    <dbReference type="NCBI Taxonomy" id="155863"/>
    <lineage>
        <taxon>Archaea</taxon>
        <taxon>Methanobacteriati</taxon>
        <taxon>Methanobacteriota</taxon>
        <taxon>Methanomada group</taxon>
        <taxon>Methanococci</taxon>
        <taxon>Methanococcales</taxon>
        <taxon>Methanococcaceae</taxon>
        <taxon>Methanothermococcus</taxon>
    </lineage>
</organism>
<keyword evidence="5 6" id="KW-0472">Membrane</keyword>
<accession>A0A832ZZC9</accession>
<dbReference type="GO" id="GO:0042777">
    <property type="term" value="P:proton motive force-driven plasma membrane ATP synthesis"/>
    <property type="evidence" value="ECO:0007669"/>
    <property type="project" value="UniProtKB-UniRule"/>
</dbReference>
<evidence type="ECO:0000256" key="3">
    <source>
        <dbReference type="ARBA" id="ARBA00022475"/>
    </source>
</evidence>
<keyword evidence="6" id="KW-0066">ATP synthesis</keyword>
<dbReference type="Gene3D" id="3.40.50.10580">
    <property type="entry name" value="ATPase, V1 complex, subunit F"/>
    <property type="match status" value="1"/>
</dbReference>
<dbReference type="AlphaFoldDB" id="A0A832ZZC9"/>
<dbReference type="GO" id="GO:0005886">
    <property type="term" value="C:plasma membrane"/>
    <property type="evidence" value="ECO:0007669"/>
    <property type="project" value="UniProtKB-SubCell"/>
</dbReference>
<dbReference type="InterPro" id="IPR036906">
    <property type="entry name" value="ATPase_V1_fsu_sf"/>
</dbReference>
<evidence type="ECO:0000313" key="7">
    <source>
        <dbReference type="EMBL" id="HIQ32941.1"/>
    </source>
</evidence>
<evidence type="ECO:0000256" key="1">
    <source>
        <dbReference type="ARBA" id="ARBA00010148"/>
    </source>
</evidence>
<evidence type="ECO:0000313" key="8">
    <source>
        <dbReference type="Proteomes" id="UP000623215"/>
    </source>
</evidence>
<name>A0A832ZZC9_9EURY</name>
<protein>
    <recommendedName>
        <fullName evidence="6">A-type ATP synthase subunit F</fullName>
    </recommendedName>
</protein>
<dbReference type="GO" id="GO:0046933">
    <property type="term" value="F:proton-transporting ATP synthase activity, rotational mechanism"/>
    <property type="evidence" value="ECO:0007669"/>
    <property type="project" value="UniProtKB-UniRule"/>
</dbReference>
<evidence type="ECO:0000256" key="6">
    <source>
        <dbReference type="HAMAP-Rule" id="MF_00312"/>
    </source>
</evidence>
<keyword evidence="4 6" id="KW-0406">Ion transport</keyword>
<dbReference type="InterPro" id="IPR008218">
    <property type="entry name" value="ATPase_V1-cplx_f_g_su"/>
</dbReference>
<dbReference type="HAMAP" id="MF_00312">
    <property type="entry name" value="ATP_synth_F_arch"/>
    <property type="match status" value="1"/>
</dbReference>
<sequence>MKIGVVGDLHMTVGFRLAGLTDVYQVEDPKEALKIIEELDRREDIGLIIISEKLGDALRDKLSKIETYIVEVPDKEGPIARERDPIGELVRKAVGIELKK</sequence>
<reference evidence="7" key="1">
    <citation type="journal article" date="2020" name="ISME J.">
        <title>Gammaproteobacteria mediating utilization of methyl-, sulfur- and petroleum organic compounds in deep ocean hydrothermal plumes.</title>
        <authorList>
            <person name="Zhou Z."/>
            <person name="Liu Y."/>
            <person name="Pan J."/>
            <person name="Cron B.R."/>
            <person name="Toner B.M."/>
            <person name="Anantharaman K."/>
            <person name="Breier J.A."/>
            <person name="Dick G.J."/>
            <person name="Li M."/>
        </authorList>
    </citation>
    <scope>NUCLEOTIDE SEQUENCE</scope>
    <source>
        <strain evidence="7">SZUA-1534</strain>
    </source>
</reference>
<dbReference type="InterPro" id="IPR022944">
    <property type="entry name" value="ATPase_V1-cplx_fsu_bac/arc"/>
</dbReference>